<dbReference type="OrthoDB" id="4775598at2"/>
<evidence type="ECO:0000313" key="2">
    <source>
        <dbReference type="EMBL" id="TFD34207.1"/>
    </source>
</evidence>
<keyword evidence="1" id="KW-0812">Transmembrane</keyword>
<proteinExistence type="predicted"/>
<keyword evidence="1" id="KW-0472">Membrane</keyword>
<dbReference type="RefSeq" id="WP_134422465.1">
    <property type="nucleotide sequence ID" value="NZ_SOHA01000001.1"/>
</dbReference>
<dbReference type="Proteomes" id="UP000297472">
    <property type="component" value="Unassembled WGS sequence"/>
</dbReference>
<sequence>MTMQTDSGNAAGYPGQTPTPATTGNGMAIAGLVLAFLPLLNVAGLVLSIIGRRAARRENRSAVIGTLGIVISCVSIVFNLIMVVIAIVLLSYTVAQCGDLGPGTHLVDGVTYTCG</sequence>
<gene>
    <name evidence="2" type="ORF">E3T49_00605</name>
</gene>
<feature type="transmembrane region" description="Helical" evidence="1">
    <location>
        <begin position="62"/>
        <end position="92"/>
    </location>
</feature>
<evidence type="ECO:0000313" key="3">
    <source>
        <dbReference type="Proteomes" id="UP000297472"/>
    </source>
</evidence>
<accession>A0A4Y8JZA4</accession>
<comment type="caution">
    <text evidence="2">The sequence shown here is derived from an EMBL/GenBank/DDBJ whole genome shotgun (WGS) entry which is preliminary data.</text>
</comment>
<keyword evidence="3" id="KW-1185">Reference proteome</keyword>
<reference evidence="2 3" key="1">
    <citation type="submission" date="2019-03" db="EMBL/GenBank/DDBJ databases">
        <title>Genomics of glacier-inhabiting Cryobacterium strains.</title>
        <authorList>
            <person name="Liu Q."/>
            <person name="Xin Y.-H."/>
        </authorList>
    </citation>
    <scope>NUCLEOTIDE SEQUENCE [LARGE SCALE GENOMIC DNA]</scope>
    <source>
        <strain evidence="2 3">TMT1-51</strain>
    </source>
</reference>
<dbReference type="AlphaFoldDB" id="A0A4Y8JZA4"/>
<protein>
    <recommendedName>
        <fullName evidence="4">DUF4190 domain-containing protein</fullName>
    </recommendedName>
</protein>
<evidence type="ECO:0008006" key="4">
    <source>
        <dbReference type="Google" id="ProtNLM"/>
    </source>
</evidence>
<evidence type="ECO:0000256" key="1">
    <source>
        <dbReference type="SAM" id="Phobius"/>
    </source>
</evidence>
<name>A0A4Y8JZA4_9MICO</name>
<feature type="transmembrane region" description="Helical" evidence="1">
    <location>
        <begin position="27"/>
        <end position="50"/>
    </location>
</feature>
<dbReference type="EMBL" id="SOHA01000001">
    <property type="protein sequence ID" value="TFD34207.1"/>
    <property type="molecule type" value="Genomic_DNA"/>
</dbReference>
<organism evidence="2 3">
    <name type="scientific">Cryobacterium cryoconiti</name>
    <dbReference type="NCBI Taxonomy" id="1259239"/>
    <lineage>
        <taxon>Bacteria</taxon>
        <taxon>Bacillati</taxon>
        <taxon>Actinomycetota</taxon>
        <taxon>Actinomycetes</taxon>
        <taxon>Micrococcales</taxon>
        <taxon>Microbacteriaceae</taxon>
        <taxon>Cryobacterium</taxon>
    </lineage>
</organism>
<keyword evidence="1" id="KW-1133">Transmembrane helix</keyword>